<dbReference type="InterPro" id="IPR009628">
    <property type="entry name" value="Phage_tape_measure_N"/>
</dbReference>
<dbReference type="RefSeq" id="WP_094288366.1">
    <property type="nucleotide sequence ID" value="NZ_NOIG01000005.1"/>
</dbReference>
<protein>
    <recommendedName>
        <fullName evidence="3">Bacteriophage tail tape measure N-terminal domain-containing protein</fullName>
    </recommendedName>
</protein>
<dbReference type="Pfam" id="PF06791">
    <property type="entry name" value="TMP_2"/>
    <property type="match status" value="1"/>
</dbReference>
<evidence type="ECO:0000313" key="5">
    <source>
        <dbReference type="Proteomes" id="UP000215441"/>
    </source>
</evidence>
<accession>A0A235ENY8</accession>
<evidence type="ECO:0000313" key="4">
    <source>
        <dbReference type="EMBL" id="OYD50720.1"/>
    </source>
</evidence>
<feature type="domain" description="Bacteriophage tail tape measure N-terminal" evidence="3">
    <location>
        <begin position="129"/>
        <end position="334"/>
    </location>
</feature>
<organism evidence="4 5">
    <name type="scientific">Acidovorax kalamii</name>
    <dbReference type="NCBI Taxonomy" id="2004485"/>
    <lineage>
        <taxon>Bacteria</taxon>
        <taxon>Pseudomonadati</taxon>
        <taxon>Pseudomonadota</taxon>
        <taxon>Betaproteobacteria</taxon>
        <taxon>Burkholderiales</taxon>
        <taxon>Comamonadaceae</taxon>
        <taxon>Acidovorax</taxon>
    </lineage>
</organism>
<evidence type="ECO:0000259" key="3">
    <source>
        <dbReference type="Pfam" id="PF06791"/>
    </source>
</evidence>
<feature type="region of interest" description="Disordered" evidence="2">
    <location>
        <begin position="1689"/>
        <end position="1714"/>
    </location>
</feature>
<evidence type="ECO:0000256" key="1">
    <source>
        <dbReference type="SAM" id="Coils"/>
    </source>
</evidence>
<reference evidence="4 5" key="1">
    <citation type="submission" date="2017-07" db="EMBL/GenBank/DDBJ databases">
        <title>Acidovorax KNDSW TSA 6 genome sequence and assembly.</title>
        <authorList>
            <person name="Mayilraj S."/>
        </authorList>
    </citation>
    <scope>NUCLEOTIDE SEQUENCE [LARGE SCALE GENOMIC DNA]</scope>
    <source>
        <strain evidence="4 5">KNDSW-TSA6</strain>
    </source>
</reference>
<feature type="coiled-coil region" evidence="1">
    <location>
        <begin position="495"/>
        <end position="543"/>
    </location>
</feature>
<comment type="caution">
    <text evidence="4">The sequence shown here is derived from an EMBL/GenBank/DDBJ whole genome shotgun (WGS) entry which is preliminary data.</text>
</comment>
<dbReference type="Proteomes" id="UP000215441">
    <property type="component" value="Unassembled WGS sequence"/>
</dbReference>
<proteinExistence type="predicted"/>
<dbReference type="PANTHER" id="PTHR45615:SF80">
    <property type="entry name" value="GRIP DOMAIN-CONTAINING PROTEIN"/>
    <property type="match status" value="1"/>
</dbReference>
<dbReference type="EMBL" id="NOIG01000005">
    <property type="protein sequence ID" value="OYD50720.1"/>
    <property type="molecule type" value="Genomic_DNA"/>
</dbReference>
<evidence type="ECO:0000256" key="2">
    <source>
        <dbReference type="SAM" id="MobiDB-lite"/>
    </source>
</evidence>
<name>A0A235ENY8_9BURK</name>
<dbReference type="PANTHER" id="PTHR45615">
    <property type="entry name" value="MYOSIN HEAVY CHAIN, NON-MUSCLE"/>
    <property type="match status" value="1"/>
</dbReference>
<keyword evidence="5" id="KW-1185">Reference proteome</keyword>
<dbReference type="OrthoDB" id="7063692at2"/>
<feature type="coiled-coil region" evidence="1">
    <location>
        <begin position="1460"/>
        <end position="1487"/>
    </location>
</feature>
<sequence length="1714" mass="178765">MTSDLRIQGEVVVNSEQAESAFNRVGDKAQQMANEVATSATKAGQAVDKIGDGAGASAEKFTRAESRISASIKRATNELELLGKTASQRLEFNISDKGLDPKKFEPMLQRLREVEQRARDAEAAATGSLNNMGMSARATAAAMRGVPAQFQDIIVSLQGGQAPMTVLLQQGSQLSGMFGGAGNAARALGTYIVGLVNPLTVAAAAVAGLGFAMYSLNGKDAALRDLSAQLIGTGRASAAAVGDIKALVNELNTVPGVSKAAATAIIGEFAKVSGLGSSLFKGLGSSVADFAAATGTDLPTAAKKLAEAFADPAKGAKALEETLGTLTAAQILTITKMAEMGDKSGAQAALLDALKQATEGLAKQGMTPLGEATDKMSNAWDRLTTSVGNSSAFRTANDWLAKLIEKTAELTVRLSQMQPPTWLKYMPGIGPAIGAASLFAGPEASSGGSRSVSGKVGTVEGGATGSWGPTSQEMESQVKAALDLTKSYESQSAAMEKLRGVAKVAKDALKELEAQNRGNSVEAKELRERITGVNEKLAEMAKKGQGDVKAEQNAYETLISSIRAKIEENKQELAGNRALTDSQKIRIKLDEDLAAGRLKLTAVRKAEVLLDLESLSVQEKLALAAKDALKVAQTRQALREKETDSISAWLAAQDAAASAALASARERTTGLQDEGRALALSTSANISLAEAVERVAQARLLEKQAQFVEGSEGYLNIQREIDARKELLVLIRSNEANKKFISDWKDSVSAYEDIFRRGFADMLNNGKDGWKSFTRSLVTTFKTSVADQIYKMFAQPFVVNIVGNLLGLVGGGAAQAVAGAASGGSALGTIGNAASGLSALTGTFGMGLRAGLSGLFGEAGLAGTISAGTTAIGAGNIAGGLGTLAGPLALVGGGLLVLNSLLKDTKGETRTGGQFGVSFDGTVTNQRRGETYTYQGQQFDRDFSNGQRNALIAGQAYRLEGDPVQNEQAIRDAVSGTASGINAFLKALGSKATLTGFSAGLETSGKGRGGVFAGGILSDGTAFGESGKGDNYAGTLYEKFSTNSPDFKTALENFTLDLKQSTIQALQSVTDIPETVKKMLKGVDAEGLGEEAANALLESINAQIVGVQNLTSAFEAMGLDKLADMGFDAAAGLAAASGGFDKLQSNLNTYYDNFTTEDQKRANLQKQLDKQFAALGIDVPKNREEFSRLVESTLEQAEVQDKTRAALSKQINDAIAGAGKDGFTLADAGARSIVSGINPALLGNAEADPALAGKLDGFLSGVSDLAGKGLDPAAFQEGLSGLIAVNSEVLGIGKDASQTAAALLALSGTFAELNESADDAAARIAKEQADARDKALRGLERAIAKEKEALQTQIDVAQDVASTMGGLFDLLKSNVRELYGEVDSTRAMLAVQGNDFITQALATARTTGYLPDETQLADAISAARGGLDSSGYASQFEMDRDRLVLAGKLSELEGLTGKQLTSAERTVKELEAQSEQLNQTLDYWKEQIEIASGTYEATLSVVDAIKNLEALMFPKTASSDKGKGSAAGSVGGITWGGSSNVSDKYFTPGSYTGGTFYQGVSLEQEQRLDKYAAGYHAFDGTGDAAGLNKWIADNKLTPEDLAGLSGLYESDWERWYKANNIPAFAVGTNYVPRDMLAQIHEGEAIVPKAYNPAANPGMSGSGQTEALLTALLEQNARIETRLAAIEGHAQDTSRATNGNPISPVPVALVEDETV</sequence>
<gene>
    <name evidence="4" type="ORF">CBY09_08290</name>
</gene>
<keyword evidence="1" id="KW-0175">Coiled coil</keyword>
<feature type="compositionally biased region" description="Polar residues" evidence="2">
    <location>
        <begin position="1690"/>
        <end position="1700"/>
    </location>
</feature>